<accession>A0A9P7BBM2</accession>
<feature type="transmembrane region" description="Helical" evidence="1">
    <location>
        <begin position="14"/>
        <end position="35"/>
    </location>
</feature>
<keyword evidence="1" id="KW-1133">Transmembrane helix</keyword>
<keyword evidence="1" id="KW-0812">Transmembrane</keyword>
<evidence type="ECO:0000256" key="1">
    <source>
        <dbReference type="SAM" id="Phobius"/>
    </source>
</evidence>
<keyword evidence="1" id="KW-0472">Membrane</keyword>
<dbReference type="CDD" id="cd23994">
    <property type="entry name" value="Seipin_Sei1_like"/>
    <property type="match status" value="1"/>
</dbReference>
<proteinExistence type="predicted"/>
<dbReference type="AlphaFoldDB" id="A0A9P7BBM2"/>
<evidence type="ECO:0008006" key="4">
    <source>
        <dbReference type="Google" id="ProtNLM"/>
    </source>
</evidence>
<dbReference type="EMBL" id="PUHR01000003">
    <property type="protein sequence ID" value="KAG0672376.1"/>
    <property type="molecule type" value="Genomic_DNA"/>
</dbReference>
<comment type="caution">
    <text evidence="2">The sequence shown here is derived from an EMBL/GenBank/DDBJ whole genome shotgun (WGS) entry which is preliminary data.</text>
</comment>
<dbReference type="Proteomes" id="UP000750334">
    <property type="component" value="Unassembled WGS sequence"/>
</dbReference>
<evidence type="ECO:0000313" key="2">
    <source>
        <dbReference type="EMBL" id="KAG0672376.1"/>
    </source>
</evidence>
<gene>
    <name evidence="2" type="ORF">C6P45_003060</name>
</gene>
<protein>
    <recommendedName>
        <fullName evidence="4">Seipin</fullName>
    </recommendedName>
</protein>
<dbReference type="OrthoDB" id="4053690at2759"/>
<reference evidence="2 3" key="1">
    <citation type="submission" date="2020-11" db="EMBL/GenBank/DDBJ databases">
        <title>Kefir isolates.</title>
        <authorList>
            <person name="Marcisauskas S."/>
            <person name="Kim Y."/>
            <person name="Blasche S."/>
        </authorList>
    </citation>
    <scope>NUCLEOTIDE SEQUENCE [LARGE SCALE GENOMIC DNA]</scope>
    <source>
        <strain evidence="2 3">OG2</strain>
    </source>
</reference>
<evidence type="ECO:0000313" key="3">
    <source>
        <dbReference type="Proteomes" id="UP000750334"/>
    </source>
</evidence>
<name>A0A9P7BBM2_MAUEX</name>
<organism evidence="2 3">
    <name type="scientific">Maudiozyma exigua</name>
    <name type="common">Yeast</name>
    <name type="synonym">Kazachstania exigua</name>
    <dbReference type="NCBI Taxonomy" id="34358"/>
    <lineage>
        <taxon>Eukaryota</taxon>
        <taxon>Fungi</taxon>
        <taxon>Dikarya</taxon>
        <taxon>Ascomycota</taxon>
        <taxon>Saccharomycotina</taxon>
        <taxon>Saccharomycetes</taxon>
        <taxon>Saccharomycetales</taxon>
        <taxon>Saccharomycetaceae</taxon>
        <taxon>Maudiozyma</taxon>
    </lineage>
</organism>
<feature type="transmembrane region" description="Helical" evidence="1">
    <location>
        <begin position="257"/>
        <end position="285"/>
    </location>
</feature>
<keyword evidence="3" id="KW-1185">Reference proteome</keyword>
<sequence length="312" mass="36294">MKLNISWPFQLMQWTSYVTVIFIVQIIIILPLSFISFNDFYQYLIPTDSSQLVPLSAFNLTESGRCHFQYTQLLDKVSAHQDLPIVKPNGLIQHIPVREHIDYRIDATFKFFCLINEEDTAKHNLQTATVSVYTLRKGSNPLLLHSKYVPIVCITPQDKITLPEGKQLKHSRLSQYRTEWLNEIKIDDISDLTTDSQTESLVIGFNFIADERYATKGYNHGYPYRNAYTLLMNEESKLNLRINFNQGIRNLMLRYRIITYVVGTIVVHILISFLMIITTVTAFYLTNQKLAESDDHRGKKVSDRFTEARKQK</sequence>